<dbReference type="EMBL" id="JAGIOH010000002">
    <property type="protein sequence ID" value="MBP2407049.1"/>
    <property type="molecule type" value="Genomic_DNA"/>
</dbReference>
<feature type="region of interest" description="Disordered" evidence="1">
    <location>
        <begin position="1"/>
        <end position="57"/>
    </location>
</feature>
<gene>
    <name evidence="2" type="ORF">JO379_006615</name>
</gene>
<comment type="caution">
    <text evidence="2">The sequence shown here is derived from an EMBL/GenBank/DDBJ whole genome shotgun (WGS) entry which is preliminary data.</text>
</comment>
<dbReference type="Proteomes" id="UP001519291">
    <property type="component" value="Unassembled WGS sequence"/>
</dbReference>
<dbReference type="GeneID" id="91573353"/>
<reference evidence="2 3" key="1">
    <citation type="submission" date="2021-03" db="EMBL/GenBank/DDBJ databases">
        <title>Sequencing the genomes of 1000 actinobacteria strains.</title>
        <authorList>
            <person name="Klenk H.-P."/>
        </authorList>
    </citation>
    <scope>NUCLEOTIDE SEQUENCE [LARGE SCALE GENOMIC DNA]</scope>
    <source>
        <strain evidence="2 3">DSM 41480</strain>
    </source>
</reference>
<protein>
    <submittedName>
        <fullName evidence="2">Uncharacterized protein</fullName>
    </submittedName>
</protein>
<evidence type="ECO:0000256" key="1">
    <source>
        <dbReference type="SAM" id="MobiDB-lite"/>
    </source>
</evidence>
<evidence type="ECO:0000313" key="2">
    <source>
        <dbReference type="EMBL" id="MBP2407049.1"/>
    </source>
</evidence>
<keyword evidence="3" id="KW-1185">Reference proteome</keyword>
<organism evidence="2 3">
    <name type="scientific">Streptomyces syringium</name>
    <dbReference type="NCBI Taxonomy" id="76729"/>
    <lineage>
        <taxon>Bacteria</taxon>
        <taxon>Bacillati</taxon>
        <taxon>Actinomycetota</taxon>
        <taxon>Actinomycetes</taxon>
        <taxon>Kitasatosporales</taxon>
        <taxon>Streptomycetaceae</taxon>
        <taxon>Streptomyces</taxon>
    </lineage>
</organism>
<name>A0ABS4YE23_9ACTN</name>
<dbReference type="RefSeq" id="WP_165451635.1">
    <property type="nucleotide sequence ID" value="NZ_JAGIOH010000002.1"/>
</dbReference>
<proteinExistence type="predicted"/>
<sequence>MRALRWHRPDHAEIADDTAQPRIAAPRDDVREPPMSLASERRTDPTAGEAVKVVLTP</sequence>
<evidence type="ECO:0000313" key="3">
    <source>
        <dbReference type="Proteomes" id="UP001519291"/>
    </source>
</evidence>
<accession>A0ABS4YE23</accession>